<dbReference type="InterPro" id="IPR036837">
    <property type="entry name" value="Cation_efflux_CTD_sf"/>
</dbReference>
<feature type="transmembrane region" description="Helical" evidence="7">
    <location>
        <begin position="480"/>
        <end position="502"/>
    </location>
</feature>
<evidence type="ECO:0000256" key="7">
    <source>
        <dbReference type="SAM" id="Phobius"/>
    </source>
</evidence>
<dbReference type="NCBIfam" id="TIGR01297">
    <property type="entry name" value="CDF"/>
    <property type="match status" value="1"/>
</dbReference>
<dbReference type="Pfam" id="PF01545">
    <property type="entry name" value="Cation_efflux"/>
    <property type="match status" value="1"/>
</dbReference>
<feature type="transmembrane region" description="Helical" evidence="7">
    <location>
        <begin position="440"/>
        <end position="460"/>
    </location>
</feature>
<evidence type="ECO:0000313" key="9">
    <source>
        <dbReference type="EMBL" id="KAI3405021.2"/>
    </source>
</evidence>
<dbReference type="EMBL" id="JAHUZD010000070">
    <property type="protein sequence ID" value="KAI3405021.2"/>
    <property type="molecule type" value="Genomic_DNA"/>
</dbReference>
<dbReference type="InterPro" id="IPR058533">
    <property type="entry name" value="Cation_efflux_TM"/>
</dbReference>
<sequence>MVTTIKKEDETSSFLANHDESSSSSSSSSERKKYAPPSKNKHCSPSPLRHSEYSSSSLASTNSAAGAGAGIAPFRPSSSFIARRRPSGNALSNLGYSDFTDFEELGCPIRRYSFSVNDYSKMNPEMPFFQRLLSSHHSVTNPNSPFDAYVAANKSSPQLSSPLFHIQDGSSASLGNEFGSAAEPRRLSIIDIVNNLRPSKLIGSIKPLCNWYAFYKDNVKKIKNRKVRKYYKEQNYLITKFQEIDNFLDAGKIHYNMLSNYGNDSSNGRIALDNIEEIDETIKPNSAEGERTSTESKTGYKNFQNEESPNNKTLQSEHRSTTSQDLERTIGGDIPASKFSRFYDVPGNVDNDGGKFLGFNQEEDSLQVLKAILVNFLVNIILLIGKIIVALLTSSLSVAASLVDSILDFLSTFIIYIVHRLAGQNDWRVEHSYPIGRSRLEPLGVLIFSIIIIISFFQVGQESFKRLVFSTLEQKVPATIGLDAIAIMVVTIVSKFACWVWCSKSQSSSVQALAQDAMSDVVFNTVSLSMPWLGHVCNIWWFDPLGGLLLSAYIVVNWGKTAFEHINNLTGAVANPLDYKIILYMALRFAEPIKQITALKVYHVGDNLNVEIDVVFANDKFNLSFKDCHDIAEALQYSIESLPMVERAFVHIDYMEGNYKGHLK</sequence>
<accession>A0AAI9SYC4</accession>
<dbReference type="PANTHER" id="PTHR43840">
    <property type="entry name" value="MITOCHONDRIAL METAL TRANSPORTER 1-RELATED"/>
    <property type="match status" value="1"/>
</dbReference>
<gene>
    <name evidence="9" type="ORF">KGF56_002186</name>
</gene>
<name>A0AAI9SYC4_9ASCO</name>
<dbReference type="AlphaFoldDB" id="A0AAI9SYC4"/>
<dbReference type="GO" id="GO:0030003">
    <property type="term" value="P:intracellular monoatomic cation homeostasis"/>
    <property type="evidence" value="ECO:0007669"/>
    <property type="project" value="UniProtKB-ARBA"/>
</dbReference>
<dbReference type="GO" id="GO:0098771">
    <property type="term" value="P:inorganic ion homeostasis"/>
    <property type="evidence" value="ECO:0007669"/>
    <property type="project" value="UniProtKB-ARBA"/>
</dbReference>
<feature type="compositionally biased region" description="Polar residues" evidence="6">
    <location>
        <begin position="295"/>
        <end position="314"/>
    </location>
</feature>
<dbReference type="FunFam" id="1.20.1510.10:FF:000005">
    <property type="entry name" value="Putative Cation diffusion facilitator 1"/>
    <property type="match status" value="1"/>
</dbReference>
<feature type="transmembrane region" description="Helical" evidence="7">
    <location>
        <begin position="372"/>
        <end position="392"/>
    </location>
</feature>
<evidence type="ECO:0000313" key="10">
    <source>
        <dbReference type="Proteomes" id="UP001202479"/>
    </source>
</evidence>
<reference evidence="9" key="1">
    <citation type="journal article" date="2022" name="DNA Res.">
        <title>Genome analysis of five recently described species of the CUG-Ser clade uncovers Candida theae as a new hybrid lineage with pathogenic potential in the Candida parapsilosis species complex.</title>
        <authorList>
            <person name="Mixao V."/>
            <person name="Del Olmo V."/>
            <person name="Hegedusova E."/>
            <person name="Saus E."/>
            <person name="Pryszcz L."/>
            <person name="Cillingova A."/>
            <person name="Nosek J."/>
            <person name="Gabaldon T."/>
        </authorList>
    </citation>
    <scope>NUCLEOTIDE SEQUENCE</scope>
    <source>
        <strain evidence="9">CBS 10844</strain>
    </source>
</reference>
<dbReference type="SUPFAM" id="SSF161111">
    <property type="entry name" value="Cation efflux protein transmembrane domain-like"/>
    <property type="match status" value="1"/>
</dbReference>
<protein>
    <recommendedName>
        <fullName evidence="8">Cation efflux protein transmembrane domain-containing protein</fullName>
    </recommendedName>
</protein>
<proteinExistence type="predicted"/>
<feature type="region of interest" description="Disordered" evidence="6">
    <location>
        <begin position="281"/>
        <end position="327"/>
    </location>
</feature>
<dbReference type="InterPro" id="IPR002524">
    <property type="entry name" value="Cation_efflux"/>
</dbReference>
<organism evidence="9 10">
    <name type="scientific">Candida oxycetoniae</name>
    <dbReference type="NCBI Taxonomy" id="497107"/>
    <lineage>
        <taxon>Eukaryota</taxon>
        <taxon>Fungi</taxon>
        <taxon>Dikarya</taxon>
        <taxon>Ascomycota</taxon>
        <taxon>Saccharomycotina</taxon>
        <taxon>Pichiomycetes</taxon>
        <taxon>Debaryomycetaceae</taxon>
        <taxon>Candida/Lodderomyces clade</taxon>
        <taxon>Candida</taxon>
    </lineage>
</organism>
<dbReference type="InterPro" id="IPR027469">
    <property type="entry name" value="Cation_efflux_TMD_sf"/>
</dbReference>
<dbReference type="GeneID" id="73379803"/>
<dbReference type="InterPro" id="IPR050291">
    <property type="entry name" value="CDF_Transporter"/>
</dbReference>
<dbReference type="FunFam" id="3.30.70.1350:FF:000012">
    <property type="entry name" value="Cation diffusion facilitator 10"/>
    <property type="match status" value="1"/>
</dbReference>
<evidence type="ECO:0000256" key="3">
    <source>
        <dbReference type="ARBA" id="ARBA00022692"/>
    </source>
</evidence>
<evidence type="ECO:0000256" key="5">
    <source>
        <dbReference type="ARBA" id="ARBA00023136"/>
    </source>
</evidence>
<dbReference type="GO" id="GO:0008324">
    <property type="term" value="F:monoatomic cation transmembrane transporter activity"/>
    <property type="evidence" value="ECO:0007669"/>
    <property type="project" value="InterPro"/>
</dbReference>
<dbReference type="GO" id="GO:0016020">
    <property type="term" value="C:membrane"/>
    <property type="evidence" value="ECO:0007669"/>
    <property type="project" value="UniProtKB-SubCell"/>
</dbReference>
<evidence type="ECO:0000259" key="8">
    <source>
        <dbReference type="Pfam" id="PF01545"/>
    </source>
</evidence>
<keyword evidence="2" id="KW-0813">Transport</keyword>
<keyword evidence="10" id="KW-1185">Reference proteome</keyword>
<comment type="subcellular location">
    <subcellularLocation>
        <location evidence="1">Membrane</location>
        <topology evidence="1">Multi-pass membrane protein</topology>
    </subcellularLocation>
</comment>
<evidence type="ECO:0000256" key="6">
    <source>
        <dbReference type="SAM" id="MobiDB-lite"/>
    </source>
</evidence>
<feature type="domain" description="Cation efflux protein transmembrane" evidence="8">
    <location>
        <begin position="372"/>
        <end position="569"/>
    </location>
</feature>
<feature type="compositionally biased region" description="Basic and acidic residues" evidence="6">
    <location>
        <begin position="315"/>
        <end position="327"/>
    </location>
</feature>
<keyword evidence="5 7" id="KW-0472">Membrane</keyword>
<feature type="transmembrane region" description="Helical" evidence="7">
    <location>
        <begin position="398"/>
        <end position="419"/>
    </location>
</feature>
<dbReference type="SUPFAM" id="SSF160240">
    <property type="entry name" value="Cation efflux protein cytoplasmic domain-like"/>
    <property type="match status" value="1"/>
</dbReference>
<feature type="compositionally biased region" description="Basic and acidic residues" evidence="6">
    <location>
        <begin position="1"/>
        <end position="10"/>
    </location>
</feature>
<evidence type="ECO:0000256" key="2">
    <source>
        <dbReference type="ARBA" id="ARBA00022448"/>
    </source>
</evidence>
<evidence type="ECO:0000256" key="1">
    <source>
        <dbReference type="ARBA" id="ARBA00004141"/>
    </source>
</evidence>
<keyword evidence="4 7" id="KW-1133">Transmembrane helix</keyword>
<dbReference type="Proteomes" id="UP001202479">
    <property type="component" value="Unassembled WGS sequence"/>
</dbReference>
<keyword evidence="3 7" id="KW-0812">Transmembrane</keyword>
<dbReference type="PANTHER" id="PTHR43840:SF4">
    <property type="entry name" value="CDF DIVALENT METAL CATION TRANSPORTER (EUROFUNG)"/>
    <property type="match status" value="1"/>
</dbReference>
<dbReference type="RefSeq" id="XP_049180766.1">
    <property type="nucleotide sequence ID" value="XM_049323389.1"/>
</dbReference>
<dbReference type="Gene3D" id="3.30.70.1350">
    <property type="entry name" value="Cation efflux protein, cytoplasmic domain"/>
    <property type="match status" value="1"/>
</dbReference>
<feature type="region of interest" description="Disordered" evidence="6">
    <location>
        <begin position="1"/>
        <end position="59"/>
    </location>
</feature>
<dbReference type="Gene3D" id="1.20.1510.10">
    <property type="entry name" value="Cation efflux protein transmembrane domain"/>
    <property type="match status" value="1"/>
</dbReference>
<evidence type="ECO:0000256" key="4">
    <source>
        <dbReference type="ARBA" id="ARBA00022989"/>
    </source>
</evidence>
<comment type="caution">
    <text evidence="9">The sequence shown here is derived from an EMBL/GenBank/DDBJ whole genome shotgun (WGS) entry which is preliminary data.</text>
</comment>